<gene>
    <name evidence="1" type="ORF">BpHYR1_024689</name>
</gene>
<reference evidence="1 2" key="1">
    <citation type="journal article" date="2018" name="Sci. Rep.">
        <title>Genomic signatures of local adaptation to the degree of environmental predictability in rotifers.</title>
        <authorList>
            <person name="Franch-Gras L."/>
            <person name="Hahn C."/>
            <person name="Garcia-Roger E.M."/>
            <person name="Carmona M.J."/>
            <person name="Serra M."/>
            <person name="Gomez A."/>
        </authorList>
    </citation>
    <scope>NUCLEOTIDE SEQUENCE [LARGE SCALE GENOMIC DNA]</scope>
    <source>
        <strain evidence="1">HYR1</strain>
    </source>
</reference>
<evidence type="ECO:0000313" key="1">
    <source>
        <dbReference type="EMBL" id="RNA31239.1"/>
    </source>
</evidence>
<sequence length="136" mass="16104">ISYSKQACGDDLLGGHLCSVRFKNNLFCSERNDFFWVSVVKEYDFEVVDPGPQEPTIRLLNFDLEILMLILGVFDSEKFVNVYVVCGNIRIRRINEIKYYIFIIVDNVIEFEDRRSIIVVRNKNIKKKKFQEKKKK</sequence>
<dbReference type="AlphaFoldDB" id="A0A3M7S6E8"/>
<accession>A0A3M7S6E8</accession>
<comment type="caution">
    <text evidence="1">The sequence shown here is derived from an EMBL/GenBank/DDBJ whole genome shotgun (WGS) entry which is preliminary data.</text>
</comment>
<feature type="non-terminal residue" evidence="1">
    <location>
        <position position="1"/>
    </location>
</feature>
<proteinExistence type="predicted"/>
<organism evidence="1 2">
    <name type="scientific">Brachionus plicatilis</name>
    <name type="common">Marine rotifer</name>
    <name type="synonym">Brachionus muelleri</name>
    <dbReference type="NCBI Taxonomy" id="10195"/>
    <lineage>
        <taxon>Eukaryota</taxon>
        <taxon>Metazoa</taxon>
        <taxon>Spiralia</taxon>
        <taxon>Gnathifera</taxon>
        <taxon>Rotifera</taxon>
        <taxon>Eurotatoria</taxon>
        <taxon>Monogononta</taxon>
        <taxon>Pseudotrocha</taxon>
        <taxon>Ploima</taxon>
        <taxon>Brachionidae</taxon>
        <taxon>Brachionus</taxon>
    </lineage>
</organism>
<evidence type="ECO:0000313" key="2">
    <source>
        <dbReference type="Proteomes" id="UP000276133"/>
    </source>
</evidence>
<dbReference type="EMBL" id="REGN01001965">
    <property type="protein sequence ID" value="RNA31239.1"/>
    <property type="molecule type" value="Genomic_DNA"/>
</dbReference>
<protein>
    <submittedName>
        <fullName evidence="1">Uncharacterized protein</fullName>
    </submittedName>
</protein>
<dbReference type="Proteomes" id="UP000276133">
    <property type="component" value="Unassembled WGS sequence"/>
</dbReference>
<keyword evidence="2" id="KW-1185">Reference proteome</keyword>
<name>A0A3M7S6E8_BRAPC</name>